<dbReference type="InterPro" id="IPR058353">
    <property type="entry name" value="DUF8040"/>
</dbReference>
<dbReference type="InterPro" id="IPR027806">
    <property type="entry name" value="HARBI1_dom"/>
</dbReference>
<evidence type="ECO:0000259" key="4">
    <source>
        <dbReference type="Pfam" id="PF12776"/>
    </source>
</evidence>
<dbReference type="PANTHER" id="PTHR46250:SF15">
    <property type="entry name" value="OS01G0523800 PROTEIN"/>
    <property type="match status" value="1"/>
</dbReference>
<organism evidence="7">
    <name type="scientific">Salvia splendens</name>
    <name type="common">Scarlet sage</name>
    <dbReference type="NCBI Taxonomy" id="180675"/>
    <lineage>
        <taxon>Eukaryota</taxon>
        <taxon>Viridiplantae</taxon>
        <taxon>Streptophyta</taxon>
        <taxon>Embryophyta</taxon>
        <taxon>Tracheophyta</taxon>
        <taxon>Spermatophyta</taxon>
        <taxon>Magnoliopsida</taxon>
        <taxon>eudicotyledons</taxon>
        <taxon>Gunneridae</taxon>
        <taxon>Pentapetalae</taxon>
        <taxon>asterids</taxon>
        <taxon>lamiids</taxon>
        <taxon>Lamiales</taxon>
        <taxon>Lamiaceae</taxon>
        <taxon>Nepetoideae</taxon>
        <taxon>Mentheae</taxon>
        <taxon>Salviinae</taxon>
        <taxon>Salvia</taxon>
        <taxon>Salvia subgen. Calosphace</taxon>
        <taxon>core Calosphace</taxon>
    </lineage>
</organism>
<evidence type="ECO:0000313" key="8">
    <source>
        <dbReference type="Proteomes" id="UP000298416"/>
    </source>
</evidence>
<keyword evidence="2" id="KW-0479">Metal-binding</keyword>
<evidence type="ECO:0000313" key="7">
    <source>
        <dbReference type="EMBL" id="KAG6419251.1"/>
    </source>
</evidence>
<keyword evidence="8" id="KW-1185">Reference proteome</keyword>
<feature type="domain" description="DDE Tnp4" evidence="5">
    <location>
        <begin position="156"/>
        <end position="213"/>
    </location>
</feature>
<sequence>MILLAYYLYGEEAFVLSQEKTQIRYSLIKRMSAQKIFLHNLIETSDVVCINMLRMDRRCFSRLCKLLQTHGGLRSSKYVSIQEQVAIFLNVIAHHTKIRVIGFHYMRSYDTISKYIKNVLWAVMIVHRYMLVTPQAVEEGSTDSTWKYFQGCLGALDGTYIHLQVPTVDKPRYRSRKGHIATNVLAVCDRNERFVYVLTGWEGSAADGRVLKDAISRENGLKVPIGNCNNLVVLIQAGVMSSSHNNNFPRPPDLPMVPSHAPNKERRIWTIDEESALIAIMKKLVAKGYRQDNAFRSGYLEMIEKELKVWFPGTDLNFTNANSKLTVWKRQYSLVVNMINTSGFGWNDSSNMITVEDDVWKQYVKTHPQVKTFRYKSYQYFQDWIEIFGKDRASGRSSQGTIDLEKVARKQQASNDFAKVASQQPYLPDSDMNEFSIGLNVHTQDDSFSNTNENVDHEFSYSSVPLEEEASDTRFPGESNSVNSTKRDGDKKTQSKRKRKQQESATSKDSVIVDLMDKFFKQQNESIGIFVDKLDKQSEQSTSSKSEVVDKTKLILEALRKIATLPEETRLSFAYKITIDARVTDLFLNLSEGERITFVNMMMAKKVLP</sequence>
<feature type="domain" description="DUF8040" evidence="6">
    <location>
        <begin position="34"/>
        <end position="124"/>
    </location>
</feature>
<gene>
    <name evidence="7" type="ORF">SASPL_121467</name>
</gene>
<accession>A0A8X8XXD0</accession>
<evidence type="ECO:0000256" key="2">
    <source>
        <dbReference type="ARBA" id="ARBA00022723"/>
    </source>
</evidence>
<dbReference type="Pfam" id="PF13359">
    <property type="entry name" value="DDE_Tnp_4"/>
    <property type="match status" value="1"/>
</dbReference>
<comment type="caution">
    <text evidence="7">The sequence shown here is derived from an EMBL/GenBank/DDBJ whole genome shotgun (WGS) entry which is preliminary data.</text>
</comment>
<evidence type="ECO:0000256" key="3">
    <source>
        <dbReference type="SAM" id="MobiDB-lite"/>
    </source>
</evidence>
<evidence type="ECO:0000259" key="5">
    <source>
        <dbReference type="Pfam" id="PF13359"/>
    </source>
</evidence>
<evidence type="ECO:0008006" key="9">
    <source>
        <dbReference type="Google" id="ProtNLM"/>
    </source>
</evidence>
<proteinExistence type="predicted"/>
<dbReference type="GO" id="GO:0046872">
    <property type="term" value="F:metal ion binding"/>
    <property type="evidence" value="ECO:0007669"/>
    <property type="project" value="UniProtKB-KW"/>
</dbReference>
<reference evidence="7" key="2">
    <citation type="submission" date="2020-08" db="EMBL/GenBank/DDBJ databases">
        <title>Plant Genome Project.</title>
        <authorList>
            <person name="Zhang R.-G."/>
        </authorList>
    </citation>
    <scope>NUCLEOTIDE SEQUENCE</scope>
    <source>
        <strain evidence="7">Huo1</strain>
        <tissue evidence="7">Leaf</tissue>
    </source>
</reference>
<feature type="domain" description="Myb/SANT-like" evidence="4">
    <location>
        <begin position="269"/>
        <end position="363"/>
    </location>
</feature>
<comment type="cofactor">
    <cofactor evidence="1">
        <name>a divalent metal cation</name>
        <dbReference type="ChEBI" id="CHEBI:60240"/>
    </cofactor>
</comment>
<feature type="region of interest" description="Disordered" evidence="3">
    <location>
        <begin position="466"/>
        <end position="507"/>
    </location>
</feature>
<dbReference type="InterPro" id="IPR024752">
    <property type="entry name" value="Myb/SANT-like_dom"/>
</dbReference>
<evidence type="ECO:0000259" key="6">
    <source>
        <dbReference type="Pfam" id="PF26138"/>
    </source>
</evidence>
<evidence type="ECO:0000256" key="1">
    <source>
        <dbReference type="ARBA" id="ARBA00001968"/>
    </source>
</evidence>
<dbReference type="AlphaFoldDB" id="A0A8X8XXD0"/>
<protein>
    <recommendedName>
        <fullName evidence="9">Myb/SANT-like domain-containing protein</fullName>
    </recommendedName>
</protein>
<reference evidence="7" key="1">
    <citation type="submission" date="2018-01" db="EMBL/GenBank/DDBJ databases">
        <authorList>
            <person name="Mao J.F."/>
        </authorList>
    </citation>
    <scope>NUCLEOTIDE SEQUENCE</scope>
    <source>
        <strain evidence="7">Huo1</strain>
        <tissue evidence="7">Leaf</tissue>
    </source>
</reference>
<dbReference type="EMBL" id="PNBA02000007">
    <property type="protein sequence ID" value="KAG6419251.1"/>
    <property type="molecule type" value="Genomic_DNA"/>
</dbReference>
<dbReference type="PANTHER" id="PTHR46250">
    <property type="entry name" value="MYB/SANT-LIKE DNA-BINDING DOMAIN PROTEIN-RELATED"/>
    <property type="match status" value="1"/>
</dbReference>
<name>A0A8X8XXD0_SALSN</name>
<dbReference type="Proteomes" id="UP000298416">
    <property type="component" value="Unassembled WGS sequence"/>
</dbReference>
<dbReference type="Pfam" id="PF12776">
    <property type="entry name" value="Myb_DNA-bind_3"/>
    <property type="match status" value="1"/>
</dbReference>
<dbReference type="Pfam" id="PF26138">
    <property type="entry name" value="DUF8040"/>
    <property type="match status" value="1"/>
</dbReference>